<protein>
    <submittedName>
        <fullName evidence="2">Uncharacterized protein</fullName>
    </submittedName>
</protein>
<dbReference type="Proteomes" id="UP000297245">
    <property type="component" value="Unassembled WGS sequence"/>
</dbReference>
<dbReference type="EMBL" id="ML179266">
    <property type="protein sequence ID" value="THU92840.1"/>
    <property type="molecule type" value="Genomic_DNA"/>
</dbReference>
<proteinExistence type="predicted"/>
<feature type="signal peptide" evidence="1">
    <location>
        <begin position="1"/>
        <end position="20"/>
    </location>
</feature>
<dbReference type="AlphaFoldDB" id="A0A4S8LU11"/>
<gene>
    <name evidence="2" type="ORF">K435DRAFT_780111</name>
</gene>
<accession>A0A4S8LU11</accession>
<evidence type="ECO:0000256" key="1">
    <source>
        <dbReference type="SAM" id="SignalP"/>
    </source>
</evidence>
<evidence type="ECO:0000313" key="3">
    <source>
        <dbReference type="Proteomes" id="UP000297245"/>
    </source>
</evidence>
<sequence>MFKLLTTALLLVLSTNVVVAQRTDIGLNEPCDTFVGSLGTCAPGLKCCILNPDNGVCKPESFTGCIGD</sequence>
<name>A0A4S8LU11_DENBC</name>
<keyword evidence="3" id="KW-1185">Reference proteome</keyword>
<organism evidence="2 3">
    <name type="scientific">Dendrothele bispora (strain CBS 962.96)</name>
    <dbReference type="NCBI Taxonomy" id="1314807"/>
    <lineage>
        <taxon>Eukaryota</taxon>
        <taxon>Fungi</taxon>
        <taxon>Dikarya</taxon>
        <taxon>Basidiomycota</taxon>
        <taxon>Agaricomycotina</taxon>
        <taxon>Agaricomycetes</taxon>
        <taxon>Agaricomycetidae</taxon>
        <taxon>Agaricales</taxon>
        <taxon>Agaricales incertae sedis</taxon>
        <taxon>Dendrothele</taxon>
    </lineage>
</organism>
<keyword evidence="1" id="KW-0732">Signal</keyword>
<dbReference type="OrthoDB" id="3054145at2759"/>
<reference evidence="2 3" key="1">
    <citation type="journal article" date="2019" name="Nat. Ecol. Evol.">
        <title>Megaphylogeny resolves global patterns of mushroom evolution.</title>
        <authorList>
            <person name="Varga T."/>
            <person name="Krizsan K."/>
            <person name="Foldi C."/>
            <person name="Dima B."/>
            <person name="Sanchez-Garcia M."/>
            <person name="Sanchez-Ramirez S."/>
            <person name="Szollosi G.J."/>
            <person name="Szarkandi J.G."/>
            <person name="Papp V."/>
            <person name="Albert L."/>
            <person name="Andreopoulos W."/>
            <person name="Angelini C."/>
            <person name="Antonin V."/>
            <person name="Barry K.W."/>
            <person name="Bougher N.L."/>
            <person name="Buchanan P."/>
            <person name="Buyck B."/>
            <person name="Bense V."/>
            <person name="Catcheside P."/>
            <person name="Chovatia M."/>
            <person name="Cooper J."/>
            <person name="Damon W."/>
            <person name="Desjardin D."/>
            <person name="Finy P."/>
            <person name="Geml J."/>
            <person name="Haridas S."/>
            <person name="Hughes K."/>
            <person name="Justo A."/>
            <person name="Karasinski D."/>
            <person name="Kautmanova I."/>
            <person name="Kiss B."/>
            <person name="Kocsube S."/>
            <person name="Kotiranta H."/>
            <person name="LaButti K.M."/>
            <person name="Lechner B.E."/>
            <person name="Liimatainen K."/>
            <person name="Lipzen A."/>
            <person name="Lukacs Z."/>
            <person name="Mihaltcheva S."/>
            <person name="Morgado L.N."/>
            <person name="Niskanen T."/>
            <person name="Noordeloos M.E."/>
            <person name="Ohm R.A."/>
            <person name="Ortiz-Santana B."/>
            <person name="Ovrebo C."/>
            <person name="Racz N."/>
            <person name="Riley R."/>
            <person name="Savchenko A."/>
            <person name="Shiryaev A."/>
            <person name="Soop K."/>
            <person name="Spirin V."/>
            <person name="Szebenyi C."/>
            <person name="Tomsovsky M."/>
            <person name="Tulloss R.E."/>
            <person name="Uehling J."/>
            <person name="Grigoriev I.V."/>
            <person name="Vagvolgyi C."/>
            <person name="Papp T."/>
            <person name="Martin F.M."/>
            <person name="Miettinen O."/>
            <person name="Hibbett D.S."/>
            <person name="Nagy L.G."/>
        </authorList>
    </citation>
    <scope>NUCLEOTIDE SEQUENCE [LARGE SCALE GENOMIC DNA]</scope>
    <source>
        <strain evidence="2 3">CBS 962.96</strain>
    </source>
</reference>
<feature type="chain" id="PRO_5020490921" evidence="1">
    <location>
        <begin position="21"/>
        <end position="68"/>
    </location>
</feature>
<evidence type="ECO:0000313" key="2">
    <source>
        <dbReference type="EMBL" id="THU92840.1"/>
    </source>
</evidence>